<sequence>MPVTMATYKATAVLLYDVPLKTSVPFLGNEDSGAMIPSSRLSLIRISRAAREHFRPCEAMETKPGQSPSTRRRSDDPFSMGSREQIHGNTYLSTPKVGAWTRRRICNLDVYTHLPTALNQQMPHPVDALTRATRVRFFSTLGATSGRIRIRAGASHADPCKTFGCPPPPPIPNPTAQDHASSQPLPAG</sequence>
<accession>A0A9P6KV07</accession>
<organism evidence="2 3">
    <name type="scientific">Paraphaeosphaeria minitans</name>
    <dbReference type="NCBI Taxonomy" id="565426"/>
    <lineage>
        <taxon>Eukaryota</taxon>
        <taxon>Fungi</taxon>
        <taxon>Dikarya</taxon>
        <taxon>Ascomycota</taxon>
        <taxon>Pezizomycotina</taxon>
        <taxon>Dothideomycetes</taxon>
        <taxon>Pleosporomycetidae</taxon>
        <taxon>Pleosporales</taxon>
        <taxon>Massarineae</taxon>
        <taxon>Didymosphaeriaceae</taxon>
        <taxon>Paraphaeosphaeria</taxon>
    </lineage>
</organism>
<proteinExistence type="predicted"/>
<feature type="region of interest" description="Disordered" evidence="1">
    <location>
        <begin position="55"/>
        <end position="88"/>
    </location>
</feature>
<evidence type="ECO:0000313" key="2">
    <source>
        <dbReference type="EMBL" id="KAF9739556.1"/>
    </source>
</evidence>
<name>A0A9P6KV07_9PLEO</name>
<comment type="caution">
    <text evidence="2">The sequence shown here is derived from an EMBL/GenBank/DDBJ whole genome shotgun (WGS) entry which is preliminary data.</text>
</comment>
<dbReference type="AlphaFoldDB" id="A0A9P6KV07"/>
<dbReference type="Proteomes" id="UP000756921">
    <property type="component" value="Unassembled WGS sequence"/>
</dbReference>
<keyword evidence="3" id="KW-1185">Reference proteome</keyword>
<feature type="region of interest" description="Disordered" evidence="1">
    <location>
        <begin position="164"/>
        <end position="188"/>
    </location>
</feature>
<protein>
    <submittedName>
        <fullName evidence="2">Uncharacterized protein</fullName>
    </submittedName>
</protein>
<evidence type="ECO:0000256" key="1">
    <source>
        <dbReference type="SAM" id="MobiDB-lite"/>
    </source>
</evidence>
<evidence type="ECO:0000313" key="3">
    <source>
        <dbReference type="Proteomes" id="UP000756921"/>
    </source>
</evidence>
<dbReference type="EMBL" id="WJXW01000002">
    <property type="protein sequence ID" value="KAF9739556.1"/>
    <property type="molecule type" value="Genomic_DNA"/>
</dbReference>
<reference evidence="2" key="1">
    <citation type="journal article" date="2020" name="Mol. Plant Microbe Interact.">
        <title>Genome Sequence of the Biocontrol Agent Coniothyrium minitans strain Conio (IMI 134523).</title>
        <authorList>
            <person name="Patel D."/>
            <person name="Shittu T.A."/>
            <person name="Baroncelli R."/>
            <person name="Muthumeenakshi S."/>
            <person name="Osborne T.H."/>
            <person name="Janganan T.K."/>
            <person name="Sreenivasaprasad S."/>
        </authorList>
    </citation>
    <scope>NUCLEOTIDE SEQUENCE</scope>
    <source>
        <strain evidence="2">Conio</strain>
    </source>
</reference>
<feature type="compositionally biased region" description="Polar residues" evidence="1">
    <location>
        <begin position="175"/>
        <end position="188"/>
    </location>
</feature>
<gene>
    <name evidence="2" type="ORF">PMIN01_02190</name>
</gene>